<dbReference type="EMBL" id="BPLQ01012655">
    <property type="protein sequence ID" value="GIY66887.1"/>
    <property type="molecule type" value="Genomic_DNA"/>
</dbReference>
<proteinExistence type="predicted"/>
<keyword evidence="2" id="KW-1185">Reference proteome</keyword>
<evidence type="ECO:0000313" key="2">
    <source>
        <dbReference type="Proteomes" id="UP001054837"/>
    </source>
</evidence>
<sequence length="113" mass="12969">MFLHKLGCWPRSPPCSPRQMGGSCKTWMRRMKKSSAPEFWIQFSSCFKPASQRYGIAKKQSDPICFVRNLILGKGTSAADFYQRFCGNIFCLDKQRQKTNAFTEPKVTECISN</sequence>
<evidence type="ECO:0000313" key="1">
    <source>
        <dbReference type="EMBL" id="GIY66887.1"/>
    </source>
</evidence>
<protein>
    <submittedName>
        <fullName evidence="1">Uncharacterized protein</fullName>
    </submittedName>
</protein>
<name>A0AAV4V9G9_9ARAC</name>
<dbReference type="AlphaFoldDB" id="A0AAV4V9G9"/>
<gene>
    <name evidence="1" type="ORF">CDAR_488731</name>
</gene>
<accession>A0AAV4V9G9</accession>
<dbReference type="Proteomes" id="UP001054837">
    <property type="component" value="Unassembled WGS sequence"/>
</dbReference>
<organism evidence="1 2">
    <name type="scientific">Caerostris darwini</name>
    <dbReference type="NCBI Taxonomy" id="1538125"/>
    <lineage>
        <taxon>Eukaryota</taxon>
        <taxon>Metazoa</taxon>
        <taxon>Ecdysozoa</taxon>
        <taxon>Arthropoda</taxon>
        <taxon>Chelicerata</taxon>
        <taxon>Arachnida</taxon>
        <taxon>Araneae</taxon>
        <taxon>Araneomorphae</taxon>
        <taxon>Entelegynae</taxon>
        <taxon>Araneoidea</taxon>
        <taxon>Araneidae</taxon>
        <taxon>Caerostris</taxon>
    </lineage>
</organism>
<comment type="caution">
    <text evidence="1">The sequence shown here is derived from an EMBL/GenBank/DDBJ whole genome shotgun (WGS) entry which is preliminary data.</text>
</comment>
<reference evidence="1 2" key="1">
    <citation type="submission" date="2021-06" db="EMBL/GenBank/DDBJ databases">
        <title>Caerostris darwini draft genome.</title>
        <authorList>
            <person name="Kono N."/>
            <person name="Arakawa K."/>
        </authorList>
    </citation>
    <scope>NUCLEOTIDE SEQUENCE [LARGE SCALE GENOMIC DNA]</scope>
</reference>